<evidence type="ECO:0000256" key="5">
    <source>
        <dbReference type="ARBA" id="ARBA00022837"/>
    </source>
</evidence>
<keyword evidence="3" id="KW-0732">Signal</keyword>
<dbReference type="PANTHER" id="PTHR43336">
    <property type="entry name" value="OXYGEN SENSOR HISTIDINE KINASE RESPONSE REGULATOR DEVS/DOSS"/>
    <property type="match status" value="1"/>
</dbReference>
<evidence type="ECO:0000256" key="6">
    <source>
        <dbReference type="ARBA" id="ARBA00022989"/>
    </source>
</evidence>
<dbReference type="SMART" id="SM00015">
    <property type="entry name" value="IQ"/>
    <property type="match status" value="1"/>
</dbReference>
<keyword evidence="2 9" id="KW-0812">Transmembrane</keyword>
<dbReference type="Pfam" id="PF00520">
    <property type="entry name" value="Ion_trans"/>
    <property type="match status" value="1"/>
</dbReference>
<dbReference type="InterPro" id="IPR027359">
    <property type="entry name" value="Volt_channel_dom_sf"/>
</dbReference>
<keyword evidence="7 9" id="KW-0472">Membrane</keyword>
<proteinExistence type="predicted"/>
<reference evidence="12 13" key="1">
    <citation type="journal article" date="2015" name="Genome Biol. Evol.">
        <title>Comparative Genomics of a Bacterivorous Green Alga Reveals Evolutionary Causalities and Consequences of Phago-Mixotrophic Mode of Nutrition.</title>
        <authorList>
            <person name="Burns J.A."/>
            <person name="Paasch A."/>
            <person name="Narechania A."/>
            <person name="Kim E."/>
        </authorList>
    </citation>
    <scope>NUCLEOTIDE SEQUENCE [LARGE SCALE GENOMIC DNA]</scope>
    <source>
        <strain evidence="12 13">PLY_AMNH</strain>
    </source>
</reference>
<evidence type="ECO:0000313" key="13">
    <source>
        <dbReference type="Proteomes" id="UP001190700"/>
    </source>
</evidence>
<dbReference type="Gene3D" id="2.60.40.2030">
    <property type="match status" value="1"/>
</dbReference>
<evidence type="ECO:0000256" key="1">
    <source>
        <dbReference type="ARBA" id="ARBA00004141"/>
    </source>
</evidence>
<protein>
    <recommendedName>
        <fullName evidence="14">Calx-beta domain-containing protein</fullName>
    </recommendedName>
</protein>
<comment type="caution">
    <text evidence="12">The sequence shown here is derived from an EMBL/GenBank/DDBJ whole genome shotgun (WGS) entry which is preliminary data.</text>
</comment>
<dbReference type="Proteomes" id="UP001190700">
    <property type="component" value="Unassembled WGS sequence"/>
</dbReference>
<evidence type="ECO:0000256" key="4">
    <source>
        <dbReference type="ARBA" id="ARBA00022737"/>
    </source>
</evidence>
<evidence type="ECO:0000256" key="2">
    <source>
        <dbReference type="ARBA" id="ARBA00022692"/>
    </source>
</evidence>
<dbReference type="Gene3D" id="1.20.120.350">
    <property type="entry name" value="Voltage-gated potassium channels. Chain C"/>
    <property type="match status" value="1"/>
</dbReference>
<feature type="region of interest" description="Disordered" evidence="8">
    <location>
        <begin position="268"/>
        <end position="328"/>
    </location>
</feature>
<keyword evidence="5" id="KW-0106">Calcium</keyword>
<feature type="compositionally biased region" description="Basic and acidic residues" evidence="8">
    <location>
        <begin position="273"/>
        <end position="283"/>
    </location>
</feature>
<evidence type="ECO:0000256" key="3">
    <source>
        <dbReference type="ARBA" id="ARBA00022729"/>
    </source>
</evidence>
<evidence type="ECO:0000313" key="12">
    <source>
        <dbReference type="EMBL" id="KAK3248705.1"/>
    </source>
</evidence>
<dbReference type="EMBL" id="LGRX02027855">
    <property type="protein sequence ID" value="KAK3248705.1"/>
    <property type="molecule type" value="Genomic_DNA"/>
</dbReference>
<evidence type="ECO:0000259" key="11">
    <source>
        <dbReference type="Pfam" id="PF03160"/>
    </source>
</evidence>
<feature type="compositionally biased region" description="Basic and acidic residues" evidence="8">
    <location>
        <begin position="307"/>
        <end position="318"/>
    </location>
</feature>
<feature type="transmembrane region" description="Helical" evidence="9">
    <location>
        <begin position="155"/>
        <end position="176"/>
    </location>
</feature>
<feature type="transmembrane region" description="Helical" evidence="9">
    <location>
        <begin position="188"/>
        <end position="206"/>
    </location>
</feature>
<feature type="domain" description="Ion transport" evidence="10">
    <location>
        <begin position="126"/>
        <end position="258"/>
    </location>
</feature>
<evidence type="ECO:0000256" key="7">
    <source>
        <dbReference type="ARBA" id="ARBA00023136"/>
    </source>
</evidence>
<comment type="subcellular location">
    <subcellularLocation>
        <location evidence="1">Membrane</location>
        <topology evidence="1">Multi-pass membrane protein</topology>
    </subcellularLocation>
</comment>
<dbReference type="InterPro" id="IPR000048">
    <property type="entry name" value="IQ_motif_EF-hand-BS"/>
</dbReference>
<dbReference type="PANTHER" id="PTHR43336:SF3">
    <property type="entry name" value="GUANYLATE CYCLASE DOMAIN-CONTAINING PROTEIN"/>
    <property type="match status" value="1"/>
</dbReference>
<dbReference type="Pfam" id="PF00612">
    <property type="entry name" value="IQ"/>
    <property type="match status" value="1"/>
</dbReference>
<evidence type="ECO:0000259" key="10">
    <source>
        <dbReference type="Pfam" id="PF00520"/>
    </source>
</evidence>
<evidence type="ECO:0000256" key="9">
    <source>
        <dbReference type="SAM" id="Phobius"/>
    </source>
</evidence>
<dbReference type="GO" id="GO:0005216">
    <property type="term" value="F:monoatomic ion channel activity"/>
    <property type="evidence" value="ECO:0007669"/>
    <property type="project" value="InterPro"/>
</dbReference>
<dbReference type="InterPro" id="IPR003644">
    <property type="entry name" value="Calx_beta"/>
</dbReference>
<evidence type="ECO:0000256" key="8">
    <source>
        <dbReference type="SAM" id="MobiDB-lite"/>
    </source>
</evidence>
<gene>
    <name evidence="12" type="ORF">CYMTET_41837</name>
</gene>
<accession>A0AAE0C708</accession>
<dbReference type="SUPFAM" id="SSF141072">
    <property type="entry name" value="CalX-like"/>
    <property type="match status" value="1"/>
</dbReference>
<feature type="transmembrane region" description="Helical" evidence="9">
    <location>
        <begin position="128"/>
        <end position="149"/>
    </location>
</feature>
<dbReference type="GO" id="GO:0007154">
    <property type="term" value="P:cell communication"/>
    <property type="evidence" value="ECO:0007669"/>
    <property type="project" value="InterPro"/>
</dbReference>
<feature type="transmembrane region" description="Helical" evidence="9">
    <location>
        <begin position="509"/>
        <end position="527"/>
    </location>
</feature>
<dbReference type="InterPro" id="IPR005821">
    <property type="entry name" value="Ion_trans_dom"/>
</dbReference>
<dbReference type="Pfam" id="PF03160">
    <property type="entry name" value="Calx-beta"/>
    <property type="match status" value="1"/>
</dbReference>
<sequence length="1934" mass="211569">MSARFLKVEENRGHVEVEVRRGEGDAPAQVEFYYQDVSAVSGRDYKGPRSRILDFEFGEKVKIIDIQILDNPIKNDDKVFKVVLKKATGGQLKAPTLASRDPLSTTVKVVDDEIQTAERLFSSRGFQFLSVLYTTYALFGTDTALITAPATADDVIGYVTISCVAFFCIEIVLTVAVQGWKYFNTVMFYMDLIAMIALVPSIPAVAELMSGAMGGVSSTGTIARAGRAARAGSRAGRTIKLPKLIGKVVEVSLTIALYLGVTTEDDVDEEEGDDKKESGDKKKNIGATRGEKKKKKKDKTKSKVKVKKDDESDVKKNSEVPSESDLSPSKVGARLMELFTGKVIVMMMLMLVTSTLLEIAMEPFQKELGVQTLDAVYQSVDGDLEHPSFRNALSVYIRGGKPGSKYNPSEELIYLKVGGEIVPRLDVDPDAEDDSTIVPSYMRDTEGNYAAYYDDKDEYERLREVELQFAGGCDVALNKAVNAHTSLNCELAAIFDNAENVHAAAAANMYLTVLIVIILGLGMGLIASDMQKIVLDPIDRVSSFLKMFLPKKEEEDDDGAETEQERNVITEIKENFGHIHKGLMSLTEAIPPEQPLKLIFEAITDVETAFSVKYTSLRRTLLKLEAPIKTMLVEMKKTQSAFIRGKLTRKRLSDSMNLVTQQIMDMLAGIPHDMLRDHPNVTWALKLTQHSLPAVVKFVNNTLVVLEKGLVSMAIFAQIPRESEELTNEEVSDLWLKLVRGIVRRTLTMCGQYDLAHRMGSASIEEMLNIFNNHIKKDAIEMLRKLGLDVDHLDWKRMKLVDVTKAMNAKIAGEVLALLPESLRSQMPESLRQAHTGGLHQFQEELQVFVVNQSLEAVSQLRKTPSHSLVTDQMVERIQEVTLAFRSGRVGVVDSLNRVSSLVQEICVQHLSLGFPMLDEARQMKLFFEEMQIAHASQSYELFLEKVDYNPQMFASLLGSVPLPTREQMLSDPKRYVEELRSMVHSSRVPEMVDKQLKKSLHAAVEEMRSLMSLIPNLPTSAAAATALGEEAARKLLHRLVQYRHLVPANMAAGFSWPTAASLDTLPAARVYELLADVAPMLRTVEARFSKLPMDLLQLDTILEKLNFFRRQMVSVDLVEQNIGPPMRKMVLAASTHMGLGYTEEALQALGLQGMMWNFFKDLGTTISRQVQTTSKRAVLGAGHAATVAQELGTHAARAAEAQVAGYAQGAKDHAQMLVADGAAAASSVYSEIDLPGTPMSGIRPGRPKLNDSPMSGIVHMGLTAGSAAAVPAMATLEEGLGLDAGTVGAAMGTLGGSLASAGAAGATWVEFARAAATAMGAQGLEQMQRLMQTNLRATAEEAGLASFLQEGLDMNSLRDVLTNGLHVQMTQHLEKLEFGQFGTLLRQLSLPDLVSSVRAMATSSVSALTESAVNSAMGVLEKLPKPSQLTSMTDDEVWELLRARALRSSLGNILPAPLLALLPDRDAPMSSSLSAPLAAVRALLPIARQVALSKLDTRLHKLVRLADLLHFLQSIKTSADIDRRVLSQLLAGAGYPEALSAVMPKAVSHVLPSLEVVEQMPSEALDDMLRSLGASLGPALATTQRLTHEATAFLESQDVRKVDIPAHLVMKLATINSVGTAVVSPEELYDLAFRLQGMASDLQHIPIPSIEEMTASPQKKDALMASLRTSGLPQLAAKLSRSLPANLQLNLARLNAASIEDMPEMELQWILRQIGYPEVFQQRGAEPVPSLDEVLANRKLLKKPLNQFKLTGTIGLESIAMHKMESAMSQLSHFTSLPVFDLLQVGNVMQSAASMLPNGIAVSGAHVADLGSNLLQMMHNILGASPETARLDKAMESMVTQLEAMRQSGRENLDDINTWLSFLQQNLSIEHLELAAVKIQSMVRGAQARERFKSFQEVKRISQAKTSNTSAEAKESAEIDELFVRSHASLSTG</sequence>
<feature type="compositionally biased region" description="Basic residues" evidence="8">
    <location>
        <begin position="291"/>
        <end position="306"/>
    </location>
</feature>
<organism evidence="12 13">
    <name type="scientific">Cymbomonas tetramitiformis</name>
    <dbReference type="NCBI Taxonomy" id="36881"/>
    <lineage>
        <taxon>Eukaryota</taxon>
        <taxon>Viridiplantae</taxon>
        <taxon>Chlorophyta</taxon>
        <taxon>Pyramimonadophyceae</taxon>
        <taxon>Pyramimonadales</taxon>
        <taxon>Pyramimonadaceae</taxon>
        <taxon>Cymbomonas</taxon>
    </lineage>
</organism>
<keyword evidence="6 9" id="KW-1133">Transmembrane helix</keyword>
<dbReference type="InterPro" id="IPR038081">
    <property type="entry name" value="CalX-like_sf"/>
</dbReference>
<keyword evidence="4" id="KW-0677">Repeat</keyword>
<keyword evidence="13" id="KW-1185">Reference proteome</keyword>
<feature type="domain" description="Calx-beta" evidence="11">
    <location>
        <begin position="6"/>
        <end position="112"/>
    </location>
</feature>
<evidence type="ECO:0008006" key="14">
    <source>
        <dbReference type="Google" id="ProtNLM"/>
    </source>
</evidence>
<dbReference type="GO" id="GO:0016020">
    <property type="term" value="C:membrane"/>
    <property type="evidence" value="ECO:0007669"/>
    <property type="project" value="UniProtKB-SubCell"/>
</dbReference>
<name>A0AAE0C708_9CHLO</name>
<dbReference type="PROSITE" id="PS50096">
    <property type="entry name" value="IQ"/>
    <property type="match status" value="1"/>
</dbReference>